<comment type="caution">
    <text evidence="20">The sequence shown here is derived from an EMBL/GenBank/DDBJ whole genome shotgun (WGS) entry which is preliminary data.</text>
</comment>
<dbReference type="Gene3D" id="3.20.180.20">
    <property type="entry name" value="Dynein heavy chain, N-terminal domain 2"/>
    <property type="match status" value="1"/>
</dbReference>
<dbReference type="GO" id="GO:0030286">
    <property type="term" value="C:dynein complex"/>
    <property type="evidence" value="ECO:0007669"/>
    <property type="project" value="UniProtKB-KW"/>
</dbReference>
<evidence type="ECO:0000313" key="21">
    <source>
        <dbReference type="Proteomes" id="UP000478052"/>
    </source>
</evidence>
<feature type="domain" description="Dynein heavy chain hydrolytic ATP-binding dynein motor region" evidence="15">
    <location>
        <begin position="1104"/>
        <end position="1390"/>
    </location>
</feature>
<dbReference type="Pfam" id="PF17852">
    <property type="entry name" value="Dynein_AAA_lid"/>
    <property type="match status" value="1"/>
</dbReference>
<keyword evidence="8 13" id="KW-0175">Coiled coil</keyword>
<accession>A0A6G0YN11</accession>
<evidence type="ECO:0000256" key="6">
    <source>
        <dbReference type="ARBA" id="ARBA00022840"/>
    </source>
</evidence>
<evidence type="ECO:0000256" key="1">
    <source>
        <dbReference type="ARBA" id="ARBA00004430"/>
    </source>
</evidence>
<dbReference type="Gene3D" id="1.10.8.710">
    <property type="match status" value="1"/>
</dbReference>
<keyword evidence="5" id="KW-0547">Nucleotide-binding</keyword>
<evidence type="ECO:0000259" key="16">
    <source>
        <dbReference type="Pfam" id="PF12777"/>
    </source>
</evidence>
<dbReference type="FunFam" id="1.10.287.2620:FF:000002">
    <property type="entry name" value="Dynein heavy chain 2, axonemal"/>
    <property type="match status" value="1"/>
</dbReference>
<evidence type="ECO:0000259" key="18">
    <source>
        <dbReference type="Pfam" id="PF17852"/>
    </source>
</evidence>
<evidence type="ECO:0000256" key="2">
    <source>
        <dbReference type="ARBA" id="ARBA00008887"/>
    </source>
</evidence>
<dbReference type="Pfam" id="PF12777">
    <property type="entry name" value="MT"/>
    <property type="match status" value="1"/>
</dbReference>
<dbReference type="Gene3D" id="1.20.920.20">
    <property type="match status" value="1"/>
</dbReference>
<dbReference type="Gene3D" id="1.20.58.1120">
    <property type="match status" value="1"/>
</dbReference>
<feature type="domain" description="Dynein heavy chain linker" evidence="14">
    <location>
        <begin position="583"/>
        <end position="986"/>
    </location>
</feature>
<organism evidence="20 21">
    <name type="scientific">Aphis craccivora</name>
    <name type="common">Cowpea aphid</name>
    <dbReference type="NCBI Taxonomy" id="307492"/>
    <lineage>
        <taxon>Eukaryota</taxon>
        <taxon>Metazoa</taxon>
        <taxon>Ecdysozoa</taxon>
        <taxon>Arthropoda</taxon>
        <taxon>Hexapoda</taxon>
        <taxon>Insecta</taxon>
        <taxon>Pterygota</taxon>
        <taxon>Neoptera</taxon>
        <taxon>Paraneoptera</taxon>
        <taxon>Hemiptera</taxon>
        <taxon>Sternorrhyncha</taxon>
        <taxon>Aphidomorpha</taxon>
        <taxon>Aphidoidea</taxon>
        <taxon>Aphididae</taxon>
        <taxon>Aphidini</taxon>
        <taxon>Aphis</taxon>
        <taxon>Aphis</taxon>
    </lineage>
</organism>
<evidence type="ECO:0000259" key="14">
    <source>
        <dbReference type="Pfam" id="PF08393"/>
    </source>
</evidence>
<dbReference type="FunFam" id="3.40.50.300:FF:002141">
    <property type="entry name" value="Dynein heavy chain"/>
    <property type="match status" value="1"/>
</dbReference>
<dbReference type="SUPFAM" id="SSF52540">
    <property type="entry name" value="P-loop containing nucleoside triphosphate hydrolases"/>
    <property type="match status" value="4"/>
</dbReference>
<evidence type="ECO:0000259" key="19">
    <source>
        <dbReference type="Pfam" id="PF17857"/>
    </source>
</evidence>
<protein>
    <recommendedName>
        <fullName evidence="22">Dynein heavy chain 3, axonemal</fullName>
    </recommendedName>
</protein>
<keyword evidence="7" id="KW-0243">Dynein</keyword>
<dbReference type="OrthoDB" id="424310at2759"/>
<keyword evidence="6" id="KW-0067">ATP-binding</keyword>
<keyword evidence="3" id="KW-0963">Cytoplasm</keyword>
<evidence type="ECO:0000256" key="4">
    <source>
        <dbReference type="ARBA" id="ARBA00022701"/>
    </source>
</evidence>
<keyword evidence="4" id="KW-0493">Microtubule</keyword>
<dbReference type="InterPro" id="IPR027417">
    <property type="entry name" value="P-loop_NTPase"/>
</dbReference>
<dbReference type="Gene3D" id="1.10.287.2620">
    <property type="match status" value="1"/>
</dbReference>
<comment type="similarity">
    <text evidence="2">Belongs to the dynein heavy chain family.</text>
</comment>
<evidence type="ECO:0000256" key="5">
    <source>
        <dbReference type="ARBA" id="ARBA00022741"/>
    </source>
</evidence>
<evidence type="ECO:0000256" key="7">
    <source>
        <dbReference type="ARBA" id="ARBA00023017"/>
    </source>
</evidence>
<comment type="subcellular location">
    <subcellularLocation>
        <location evidence="1">Cytoplasm</location>
        <location evidence="1">Cytoskeleton</location>
        <location evidence="1">Cilium axoneme</location>
    </subcellularLocation>
</comment>
<dbReference type="InterPro" id="IPR041466">
    <property type="entry name" value="Dynein_AAA5_ext"/>
</dbReference>
<feature type="domain" description="Dynein heavy chain AAA 5 extension" evidence="18">
    <location>
        <begin position="1568"/>
        <end position="1668"/>
    </location>
</feature>
<gene>
    <name evidence="20" type="ORF">FWK35_00007776</name>
</gene>
<dbReference type="GO" id="GO:0005874">
    <property type="term" value="C:microtubule"/>
    <property type="evidence" value="ECO:0007669"/>
    <property type="project" value="UniProtKB-KW"/>
</dbReference>
<dbReference type="InterPro" id="IPR042222">
    <property type="entry name" value="Dynein_2_N"/>
</dbReference>
<dbReference type="GO" id="GO:0005524">
    <property type="term" value="F:ATP binding"/>
    <property type="evidence" value="ECO:0007669"/>
    <property type="project" value="UniProtKB-KW"/>
</dbReference>
<evidence type="ECO:0000256" key="8">
    <source>
        <dbReference type="ARBA" id="ARBA00023054"/>
    </source>
</evidence>
<keyword evidence="21" id="KW-1185">Reference proteome</keyword>
<dbReference type="FunFam" id="3.40.50.300:FF:001328">
    <property type="entry name" value="Dynein heavy chain 6, axonemal"/>
    <property type="match status" value="1"/>
</dbReference>
<dbReference type="PANTHER" id="PTHR22878:SF71">
    <property type="entry name" value="DYNEIN, AXONEMAL, HEAVY CHAIN 3"/>
    <property type="match status" value="1"/>
</dbReference>
<dbReference type="GO" id="GO:0051959">
    <property type="term" value="F:dynein light intermediate chain binding"/>
    <property type="evidence" value="ECO:0007669"/>
    <property type="project" value="InterPro"/>
</dbReference>
<dbReference type="FunFam" id="3.20.180.20:FF:000003">
    <property type="entry name" value="Dynein heavy chain 12, axonemal"/>
    <property type="match status" value="1"/>
</dbReference>
<keyword evidence="9" id="KW-0969">Cilium</keyword>
<feature type="domain" description="Dynein heavy chain coiled coil stalk" evidence="16">
    <location>
        <begin position="2273"/>
        <end position="2615"/>
    </location>
</feature>
<feature type="coiled-coil region" evidence="13">
    <location>
        <begin position="2500"/>
        <end position="2565"/>
    </location>
</feature>
<feature type="domain" description="Dynein heavy chain AAA module D4" evidence="17">
    <location>
        <begin position="2004"/>
        <end position="2259"/>
    </location>
</feature>
<evidence type="ECO:0000259" key="17">
    <source>
        <dbReference type="Pfam" id="PF12780"/>
    </source>
</evidence>
<dbReference type="FunFam" id="3.40.50.300:FF:000063">
    <property type="entry name" value="dynein heavy chain 6, axonemal"/>
    <property type="match status" value="1"/>
</dbReference>
<keyword evidence="10" id="KW-0505">Motor protein</keyword>
<dbReference type="PANTHER" id="PTHR22878">
    <property type="entry name" value="DYNEIN HEAVY CHAIN 6, AXONEMAL-LIKE-RELATED"/>
    <property type="match status" value="1"/>
</dbReference>
<dbReference type="InterPro" id="IPR035699">
    <property type="entry name" value="AAA_6"/>
</dbReference>
<sequence>GITSDFYNPFPEQVLENIKKNRVKPNLLKKYHFLVTILESEVRQNYDTACKKILLDYILMDPDELKRIGITNYYRSDYSSMQIRGPIPWHQSAIIQREQLRNNLYNFSYIFPIKNLKKVGIPIKPSSLQDFLDKSCEQFRHKLVKEWIVECAELFLKTKDSYQDLLPSHTTKASKYRIQKFFDCVAATMSRQLRQIVFKSLKHFMKKILQYKNGNVIDSEFKDNMFISLPFFVLRAVPNLNSIEISFEPTREECLNLLLSIPRKIIKTVEDIPRVEQLLIKSDSTMVLKNIYESEEEIQRMLFEVSKILENNFPGPETYITYYKTYNYLINGTETEALNTIFASEPFPSLSEFNEWVIKYVTINEDILKLRDQVELNLMKLDVSESLKNRILQYFMNLTQQNISGINSAFEVMSAKSSEMPDTTEDLVELSNYVTLCRESTLSQMKAQLRTAGDYIMFLFEYTEFNIDDINLQSRVFRWPQEIEQFLDLATSRVIQKKGVVEGQLKSKKTEFEFDLKNHFKLLENLKKKDPPILTNDEIIAATEEVERLTNFLKEDIAAANIINHTEKLLDVEVTPYTQLHSMVAASEQFDHLWHIVHDFQNYYEIWFNGPFHELNAKEIKEMVDDMWKNLYKLARTLQDYPGSKRVAEIVRGKVDNFKKYLPVLETICNPGIHDRHWAEISESVGVDLHPNDSSTLSQMIEIGLLNYIEKLEEISVIASREYSLEQNLRKMKEEWLTIEFECSPYRDSGVSILTALDDIQVMLDDHILKAQTMHGSVYIKPFEEEMDAWEKKLILMQEILDLWISVQGIWMYLGPIFSSEDINRQMPEEARNFRAVDAIWRQIMINTVKNRKVLEATNYPNMLELLKKCSVMFEQIQKGLNEYLEKKRLFFPRFFFLSNDELLEILSETKDPLRVQPHLKKCFEGIAKLNFTKSIEIVGMISADDEVVAFNGIIYPADAKGLVEKWLIQVEILMMQSISEIINNAVKEYANIKRSKWVLKWPGMVVLCAATINWTAEVETAIEKKSLPDYMQKINLVCGTLSKSERATVCTMIVIDIHARDVIKNLTTLEISNTHDFNWISQLRYYNKDSKTTVSMITTTLDYGNEYLGNTPRLVITPLTERCYRTLMGALKLHLGGAPEGPAGTGKTETTKDLAKAIAKQCIVFNCSKGLDFKSMGKIFMVSTKHGLAQSGAWACFDEFNRIELEVLSVIVLQVYTIQMSVKAKKEKFIFEGTEITLNPTCAVFITMNPGYAGRHELPDNLKVLFRTVAMMVPDFAMIGEISLYSMEQLSSKSHYDYGMRAYPDNNGEEIVLRAIYDVNMPKFSSEDLPLFIDICGDLFPGAKMLMPEREELNLQCTPWFIDKILQIYEMVLIRHGLMIVGEPLSGKTCAYQVLAESLNDLQLDCKVIMKEFKTTCKIINPKAITIGQLYGSFDVVSHEWHDGVMAIVFREFANSVSNDRKWIVFDGPVDEVWVENMNTVLDDNKKLCLMSGEIIQMNNKMNMIFETANLEQASPATVSRCGMIYMEPKQLGWKSFWLSYKQTLFYKILPDQQIMMNDLIEWLVPASFTRLIDCLIKEETGVGFSTVWLGCITIFSLIWSLGSLINGDSRNKFDTFLRKLLNGNNDQYQKPITFKLTKSHLFPEIGTVYDYVYDKKNNGSWVLWSEKIDFKRISPDTRINDLIIETDETVKQHYFLQILLKNEIPLLFVGSTGTGKSVIVLDYLKQLPKEKCLANILNFSARTIAKTVQDIIISKLDKRRRGVFGPPVDDLSMPLPEKYGAQPPIELLRQWMDHGYWYDLQAKSRIDILDMIFIGVLKPPGGGSNQITTRFTRHMNAIGFSELITLQGNNVVDAILFVYKEAVSTFLPTPAKSHYTFNLRDFTRVIKGILLLPSSQCKTVEKIFRLWVHETWRVFGDRLVNDDDRNKLFEIMKTASYSCLRQPMDVYLSDLMPVEESFLNTDHLRNLFYGNYMDPDIHSEKQLIQRMDYYLNEYNTISKNPLSMVMFKFAIEHVSRVSRVLQQENVGIGGSGRQSATKLATFIADYKIFEIEIERSYGKNEWNDDLKKILRYAGCEGNPITFFLSDNQISDESFVEDINMLLNTGDIPNLYQSDERVDILDKVSNIAQNLGKNVETTPLALYNFFIERVKENLHLTFAMSPIGDMFKNLLRMFPSFINCCTIDWFTVWPEDALEKVAEYYLKDMSIHSNIASSCVTICKEFHTTARDSSSRFYSALKRHNYVTPTSYLELTKTFQNLHKKKVDQITSLRNRYETGLKKLDFAAGQVSVMQDQLTALRPKLVETSLATEALMVKIEQDTVKVEAKKEIVGADEALANDAAAASQAIKDDCESDLAEAIPALEAAVSALNTLKPADITVVKSMKNPPYGVKLVLEAVCVMKGIKSERKPDPSGSGRMIEDFWSPSQKLISDTKFLESLKTYDKDNIDPAIMKHIREKYINDPDFNPISIKSVSNACEGLCKWIRALDVYDKVIKIVGPKKEKLQQAETDYAIQMEKLNEKRAELSGVLSKLQTLRDELAEKTKEKKELEDNIDLCSQKLTRAEQLISGLSGEKYRWSQAALELQSTLDNAIGDVLLSAGVVAYLGAFTVDFRNVIITG</sequence>
<dbReference type="FunFam" id="1.20.920.20:FF:000006">
    <property type="entry name" value="Dynein, axonemal, heavy chain 6"/>
    <property type="match status" value="1"/>
</dbReference>
<keyword evidence="11" id="KW-0206">Cytoskeleton</keyword>
<dbReference type="Pfam" id="PF12780">
    <property type="entry name" value="AAA_8"/>
    <property type="match status" value="1"/>
</dbReference>
<dbReference type="Pfam" id="PF12775">
    <property type="entry name" value="AAA_7"/>
    <property type="match status" value="1"/>
</dbReference>
<dbReference type="FunFam" id="1.20.58.1120:FF:000001">
    <property type="entry name" value="dynein heavy chain 2, axonemal"/>
    <property type="match status" value="1"/>
</dbReference>
<dbReference type="InterPro" id="IPR013602">
    <property type="entry name" value="Dynein_heavy_linker"/>
</dbReference>
<name>A0A6G0YN11_APHCR</name>
<evidence type="ECO:0000256" key="9">
    <source>
        <dbReference type="ARBA" id="ARBA00023069"/>
    </source>
</evidence>
<dbReference type="InterPro" id="IPR042228">
    <property type="entry name" value="Dynein_linker_3"/>
</dbReference>
<proteinExistence type="inferred from homology"/>
<dbReference type="GO" id="GO:0007018">
    <property type="term" value="P:microtubule-based movement"/>
    <property type="evidence" value="ECO:0007669"/>
    <property type="project" value="InterPro"/>
</dbReference>
<dbReference type="InterPro" id="IPR041589">
    <property type="entry name" value="DNAH3_AAA_lid_1"/>
</dbReference>
<evidence type="ECO:0000256" key="3">
    <source>
        <dbReference type="ARBA" id="ARBA00022490"/>
    </source>
</evidence>
<dbReference type="GO" id="GO:0005930">
    <property type="term" value="C:axoneme"/>
    <property type="evidence" value="ECO:0007669"/>
    <property type="project" value="UniProtKB-SubCell"/>
</dbReference>
<keyword evidence="12" id="KW-0966">Cell projection</keyword>
<dbReference type="EMBL" id="VUJU01003200">
    <property type="protein sequence ID" value="KAF0758786.1"/>
    <property type="molecule type" value="Genomic_DNA"/>
</dbReference>
<dbReference type="Pfam" id="PF08393">
    <property type="entry name" value="DHC_N2"/>
    <property type="match status" value="1"/>
</dbReference>
<dbReference type="InterPro" id="IPR043157">
    <property type="entry name" value="Dynein_AAA1S"/>
</dbReference>
<evidence type="ECO:0000259" key="15">
    <source>
        <dbReference type="Pfam" id="PF12774"/>
    </source>
</evidence>
<dbReference type="Pfam" id="PF17857">
    <property type="entry name" value="AAA_lid_1"/>
    <property type="match status" value="1"/>
</dbReference>
<feature type="non-terminal residue" evidence="20">
    <location>
        <position position="1"/>
    </location>
</feature>
<dbReference type="Pfam" id="PF12774">
    <property type="entry name" value="AAA_6"/>
    <property type="match status" value="1"/>
</dbReference>
<dbReference type="Gene3D" id="1.20.140.100">
    <property type="entry name" value="Dynein heavy chain, N-terminal domain 2"/>
    <property type="match status" value="1"/>
</dbReference>
<evidence type="ECO:0008006" key="22">
    <source>
        <dbReference type="Google" id="ProtNLM"/>
    </source>
</evidence>
<dbReference type="InterPro" id="IPR024743">
    <property type="entry name" value="Dynein_HC_stalk"/>
</dbReference>
<evidence type="ECO:0000256" key="11">
    <source>
        <dbReference type="ARBA" id="ARBA00023212"/>
    </source>
</evidence>
<feature type="domain" description="Dynein heavy chain 3 AAA+ lid" evidence="19">
    <location>
        <begin position="1854"/>
        <end position="1934"/>
    </location>
</feature>
<dbReference type="Gene3D" id="3.40.50.300">
    <property type="entry name" value="P-loop containing nucleotide triphosphate hydrolases"/>
    <property type="match status" value="4"/>
</dbReference>
<evidence type="ECO:0000256" key="12">
    <source>
        <dbReference type="ARBA" id="ARBA00023273"/>
    </source>
</evidence>
<evidence type="ECO:0000256" key="13">
    <source>
        <dbReference type="SAM" id="Coils"/>
    </source>
</evidence>
<dbReference type="Proteomes" id="UP000478052">
    <property type="component" value="Unassembled WGS sequence"/>
</dbReference>
<evidence type="ECO:0000313" key="20">
    <source>
        <dbReference type="EMBL" id="KAF0758786.1"/>
    </source>
</evidence>
<dbReference type="InterPro" id="IPR026983">
    <property type="entry name" value="DHC"/>
</dbReference>
<dbReference type="FunFam" id="1.20.140.100:FF:000004">
    <property type="entry name" value="Dynein axonemal heavy chain 6"/>
    <property type="match status" value="1"/>
</dbReference>
<evidence type="ECO:0000256" key="10">
    <source>
        <dbReference type="ARBA" id="ARBA00023175"/>
    </source>
</evidence>
<dbReference type="InterPro" id="IPR024317">
    <property type="entry name" value="Dynein_heavy_chain_D4_dom"/>
</dbReference>
<reference evidence="20 21" key="1">
    <citation type="submission" date="2019-08" db="EMBL/GenBank/DDBJ databases">
        <title>Whole genome of Aphis craccivora.</title>
        <authorList>
            <person name="Voronova N.V."/>
            <person name="Shulinski R.S."/>
            <person name="Bandarenka Y.V."/>
            <person name="Zhorov D.G."/>
            <person name="Warner D."/>
        </authorList>
    </citation>
    <scope>NUCLEOTIDE SEQUENCE [LARGE SCALE GENOMIC DNA]</scope>
    <source>
        <strain evidence="20">180601</strain>
        <tissue evidence="20">Whole Body</tissue>
    </source>
</reference>
<dbReference type="GO" id="GO:0045505">
    <property type="term" value="F:dynein intermediate chain binding"/>
    <property type="evidence" value="ECO:0007669"/>
    <property type="project" value="InterPro"/>
</dbReference>